<dbReference type="FunFam" id="3.20.10.10:FF:000030">
    <property type="entry name" value="Aminotransferase, class IV"/>
    <property type="match status" value="1"/>
</dbReference>
<dbReference type="HOGENOM" id="CLU_020844_4_2_9"/>
<keyword evidence="7" id="KW-1185">Reference proteome</keyword>
<dbReference type="EMBL" id="AM412317">
    <property type="protein sequence ID" value="CAL84317.1"/>
    <property type="molecule type" value="Genomic_DNA"/>
</dbReference>
<dbReference type="Gene3D" id="3.30.470.10">
    <property type="match status" value="1"/>
</dbReference>
<dbReference type="PANTHER" id="PTHR42743:SF11">
    <property type="entry name" value="AMINODEOXYCHORISMATE LYASE"/>
    <property type="match status" value="1"/>
</dbReference>
<dbReference type="InterPro" id="IPR018300">
    <property type="entry name" value="Aminotrans_IV_CS"/>
</dbReference>
<dbReference type="GO" id="GO:0005829">
    <property type="term" value="C:cytosol"/>
    <property type="evidence" value="ECO:0000318"/>
    <property type="project" value="GO_Central"/>
</dbReference>
<dbReference type="InterPro" id="IPR043131">
    <property type="entry name" value="BCAT-like_N"/>
</dbReference>
<keyword evidence="6" id="KW-0032">Aminotransferase</keyword>
<dbReference type="Pfam" id="PF01063">
    <property type="entry name" value="Aminotran_4"/>
    <property type="match status" value="1"/>
</dbReference>
<evidence type="ECO:0000256" key="3">
    <source>
        <dbReference type="ARBA" id="ARBA00022898"/>
    </source>
</evidence>
<keyword evidence="3 5" id="KW-0663">Pyridoxal phosphate</keyword>
<keyword evidence="6" id="KW-0808">Transferase</keyword>
<protein>
    <submittedName>
        <fullName evidence="6">Aminotransferase</fullName>
    </submittedName>
</protein>
<dbReference type="GO" id="GO:0019752">
    <property type="term" value="P:carboxylic acid metabolic process"/>
    <property type="evidence" value="ECO:0000318"/>
    <property type="project" value="GO_Central"/>
</dbReference>
<dbReference type="FunFam" id="3.30.470.10:FF:000040">
    <property type="entry name" value="Class IV aminotransferase"/>
    <property type="match status" value="1"/>
</dbReference>
<proteinExistence type="inferred from homology"/>
<evidence type="ECO:0000256" key="4">
    <source>
        <dbReference type="RuleBase" id="RU004106"/>
    </source>
</evidence>
<comment type="similarity">
    <text evidence="2 4">Belongs to the class-IV pyridoxal-phosphate-dependent aminotransferase family.</text>
</comment>
<dbReference type="PATRIC" id="fig|413999.7.peg.2739"/>
<dbReference type="AlphaFoldDB" id="A5I5J0"/>
<evidence type="ECO:0000313" key="7">
    <source>
        <dbReference type="Proteomes" id="UP000001986"/>
    </source>
</evidence>
<dbReference type="GO" id="GO:0046394">
    <property type="term" value="P:carboxylic acid biosynthetic process"/>
    <property type="evidence" value="ECO:0007669"/>
    <property type="project" value="UniProtKB-ARBA"/>
</dbReference>
<reference evidence="6 7" key="1">
    <citation type="journal article" date="2007" name="Genome Res.">
        <title>Genome sequence of a proteolytic (Group I) Clostridium botulinum strain Hall A and comparative analysis of the clostridial genomes.</title>
        <authorList>
            <person name="Sebaihia M."/>
            <person name="Peck M.W."/>
            <person name="Minton N.P."/>
            <person name="Thomson N.R."/>
            <person name="Holden M.T.G."/>
            <person name="Mitchell W.J."/>
            <person name="Carter A.T."/>
            <person name="Bentley S.D."/>
            <person name="Mason D.R."/>
            <person name="Crossman L."/>
            <person name="Paul C.J."/>
            <person name="Ivens A."/>
            <person name="Wells-Bennik M.H.J."/>
            <person name="Davis I.J."/>
            <person name="Cerdeno-Tarraga A.M."/>
            <person name="Churcher C."/>
            <person name="Quail M.A."/>
            <person name="Chillingworth T."/>
            <person name="Feltwell T."/>
            <person name="Fraser A."/>
            <person name="Goodhead I."/>
            <person name="Hance Z."/>
            <person name="Jagels K."/>
            <person name="Larke N."/>
            <person name="Maddison M."/>
            <person name="Moule S."/>
            <person name="Mungall K."/>
            <person name="Norbertczak H."/>
            <person name="Rabbinowitsch E."/>
            <person name="Sanders M."/>
            <person name="Simmonds M."/>
            <person name="White B."/>
            <person name="Whithead S."/>
            <person name="Parkhill J."/>
        </authorList>
    </citation>
    <scope>NUCLEOTIDE SEQUENCE [LARGE SCALE GENOMIC DNA]</scope>
    <source>
        <strain evidence="7">Hall / ATCC 3502 / NCTC 13319 / Type A [Sanger]</strain>
    </source>
</reference>
<dbReference type="Gene3D" id="3.20.10.10">
    <property type="entry name" value="D-amino Acid Aminotransferase, subunit A, domain 2"/>
    <property type="match status" value="1"/>
</dbReference>
<dbReference type="CDD" id="cd00449">
    <property type="entry name" value="PLPDE_IV"/>
    <property type="match status" value="1"/>
</dbReference>
<dbReference type="PANTHER" id="PTHR42743">
    <property type="entry name" value="AMINO-ACID AMINOTRANSFERASE"/>
    <property type="match status" value="1"/>
</dbReference>
<evidence type="ECO:0000256" key="5">
    <source>
        <dbReference type="RuleBase" id="RU004516"/>
    </source>
</evidence>
<dbReference type="InterPro" id="IPR050571">
    <property type="entry name" value="Class-IV_PLP-Dep_Aminotrnsfr"/>
</dbReference>
<organism evidence="6 7">
    <name type="scientific">Clostridium botulinum (strain Hall / ATCC 3502 / NCTC 13319 / Type A)</name>
    <dbReference type="NCBI Taxonomy" id="441771"/>
    <lineage>
        <taxon>Bacteria</taxon>
        <taxon>Bacillati</taxon>
        <taxon>Bacillota</taxon>
        <taxon>Clostridia</taxon>
        <taxon>Eubacteriales</taxon>
        <taxon>Clostridiaceae</taxon>
        <taxon>Clostridium</taxon>
    </lineage>
</organism>
<accession>A5I5J0</accession>
<dbReference type="KEGG" id="cbo:CBO2756"/>
<dbReference type="GO" id="GO:0008483">
    <property type="term" value="F:transaminase activity"/>
    <property type="evidence" value="ECO:0007669"/>
    <property type="project" value="UniProtKB-KW"/>
</dbReference>
<gene>
    <name evidence="6" type="ordered locus">CBO2756</name>
</gene>
<dbReference type="InterPro" id="IPR036038">
    <property type="entry name" value="Aminotransferase-like"/>
</dbReference>
<dbReference type="PROSITE" id="PS00770">
    <property type="entry name" value="AA_TRANSFER_CLASS_4"/>
    <property type="match status" value="1"/>
</dbReference>
<dbReference type="SUPFAM" id="SSF56752">
    <property type="entry name" value="D-aminoacid aminotransferase-like PLP-dependent enzymes"/>
    <property type="match status" value="1"/>
</dbReference>
<comment type="cofactor">
    <cofactor evidence="1 5">
        <name>pyridoxal 5'-phosphate</name>
        <dbReference type="ChEBI" id="CHEBI:597326"/>
    </cofactor>
</comment>
<evidence type="ECO:0000256" key="1">
    <source>
        <dbReference type="ARBA" id="ARBA00001933"/>
    </source>
</evidence>
<evidence type="ECO:0000256" key="2">
    <source>
        <dbReference type="ARBA" id="ARBA00009320"/>
    </source>
</evidence>
<dbReference type="InterPro" id="IPR043132">
    <property type="entry name" value="BCAT-like_C"/>
</dbReference>
<sequence>MIFRINGGYILMECFNKFFIENEKIKEINLFDENFLKEGKSLYEVIRIIDGAPLFLKSHLNRFYNSAKLEELNLWLDEEVIKEKINRLIKINKVSIGNIKLVFNFNKEKNNKFLCYFLKHNYPEDIEYKNGVRTILYHGERENPNAKVINMDFRKAVGEKIKEEKAYEAILVDKNGYITEGSKSNIFMIKDSKVITSPVEKVLPGITRQNIIDVCKNLNLDIDEEKVHYKDIEKLEGLFISGTSPKVLPIKSVDEMEFKSSENKLILSIMEGYNKAIEKDIKSYKSKE</sequence>
<evidence type="ECO:0000313" key="6">
    <source>
        <dbReference type="EMBL" id="CAL84317.1"/>
    </source>
</evidence>
<name>A5I5J0_CLOBH</name>
<dbReference type="InterPro" id="IPR001544">
    <property type="entry name" value="Aminotrans_IV"/>
</dbReference>
<dbReference type="Proteomes" id="UP000001986">
    <property type="component" value="Chromosome"/>
</dbReference>